<dbReference type="PANTHER" id="PTHR23325:SF1">
    <property type="entry name" value="SERUM RESPONSE FACTOR-BINDING PROTEIN 1"/>
    <property type="match status" value="1"/>
</dbReference>
<feature type="region of interest" description="Disordered" evidence="2">
    <location>
        <begin position="1"/>
        <end position="21"/>
    </location>
</feature>
<gene>
    <name evidence="4" type="ORF">H310_00282</name>
</gene>
<evidence type="ECO:0000313" key="4">
    <source>
        <dbReference type="EMBL" id="ETW09804.1"/>
    </source>
</evidence>
<feature type="region of interest" description="Disordered" evidence="2">
    <location>
        <begin position="141"/>
        <end position="162"/>
    </location>
</feature>
<organism evidence="4">
    <name type="scientific">Aphanomyces invadans</name>
    <dbReference type="NCBI Taxonomy" id="157072"/>
    <lineage>
        <taxon>Eukaryota</taxon>
        <taxon>Sar</taxon>
        <taxon>Stramenopiles</taxon>
        <taxon>Oomycota</taxon>
        <taxon>Saprolegniomycetes</taxon>
        <taxon>Saprolegniales</taxon>
        <taxon>Verrucalvaceae</taxon>
        <taxon>Aphanomyces</taxon>
    </lineage>
</organism>
<protein>
    <recommendedName>
        <fullName evidence="3">Bud22 domain-containing protein</fullName>
    </recommendedName>
</protein>
<evidence type="ECO:0000256" key="2">
    <source>
        <dbReference type="SAM" id="MobiDB-lite"/>
    </source>
</evidence>
<dbReference type="GeneID" id="20077332"/>
<name>A0A024UTX2_9STRA</name>
<dbReference type="InterPro" id="IPR015158">
    <property type="entry name" value="Bud22_dom"/>
</dbReference>
<dbReference type="RefSeq" id="XP_008861215.1">
    <property type="nucleotide sequence ID" value="XM_008862993.1"/>
</dbReference>
<feature type="compositionally biased region" description="Basic and acidic residues" evidence="2">
    <location>
        <begin position="290"/>
        <end position="300"/>
    </location>
</feature>
<sequence>MAGISALKRKRQHNEDEKLNHTASVQFTREIKKIKAFEIQKVVKTLSKDPQNAKLAATVELLKNVDVAHIARRAMLSLGLDPPEIKKAKSSNNTLVDNTAMLALESTFLKHKRLSPLLNTWKTKATERADKLFREENVLLKQARENSKQQTPTSRRGASASESMFLGSLSGLGESSGFEDDIAEFLGENHKKNRPGQRARKQKALMEEQRKTGKVPAPTIPRGTSKFGPSSRTAAERPPRPSTTQGKIRPPRPGSTQGSNRHQHRRATLEQTGDRAAAPRRPPPAAAQTSRRETAEDKSHHPSWAAKQAQKDKEKVAIHAYAGKKVVFDD</sequence>
<dbReference type="OrthoDB" id="69179at2759"/>
<dbReference type="EMBL" id="KI913952">
    <property type="protein sequence ID" value="ETW09804.1"/>
    <property type="molecule type" value="Genomic_DNA"/>
</dbReference>
<proteinExistence type="predicted"/>
<dbReference type="VEuPathDB" id="FungiDB:H310_00282"/>
<feature type="compositionally biased region" description="Basic residues" evidence="2">
    <location>
        <begin position="191"/>
        <end position="203"/>
    </location>
</feature>
<dbReference type="InterPro" id="IPR037393">
    <property type="entry name" value="Bud22/SRFB1"/>
</dbReference>
<dbReference type="eggNOG" id="ENOG502RXFI">
    <property type="taxonomic scope" value="Eukaryota"/>
</dbReference>
<evidence type="ECO:0000259" key="3">
    <source>
        <dbReference type="Pfam" id="PF09073"/>
    </source>
</evidence>
<dbReference type="PANTHER" id="PTHR23325">
    <property type="entry name" value="SERUM RESPONSE FACTOR-BINDING"/>
    <property type="match status" value="1"/>
</dbReference>
<feature type="region of interest" description="Disordered" evidence="2">
    <location>
        <begin position="187"/>
        <end position="316"/>
    </location>
</feature>
<dbReference type="AlphaFoldDB" id="A0A024UTX2"/>
<evidence type="ECO:0000256" key="1">
    <source>
        <dbReference type="ARBA" id="ARBA00023054"/>
    </source>
</evidence>
<accession>A0A024UTX2</accession>
<reference evidence="4" key="1">
    <citation type="submission" date="2013-12" db="EMBL/GenBank/DDBJ databases">
        <title>The Genome Sequence of Aphanomyces invadans NJM9701.</title>
        <authorList>
            <consortium name="The Broad Institute Genomics Platform"/>
            <person name="Russ C."/>
            <person name="Tyler B."/>
            <person name="van West P."/>
            <person name="Dieguez-Uribeondo J."/>
            <person name="Young S.K."/>
            <person name="Zeng Q."/>
            <person name="Gargeya S."/>
            <person name="Fitzgerald M."/>
            <person name="Abouelleil A."/>
            <person name="Alvarado L."/>
            <person name="Chapman S.B."/>
            <person name="Gainer-Dewar J."/>
            <person name="Goldberg J."/>
            <person name="Griggs A."/>
            <person name="Gujja S."/>
            <person name="Hansen M."/>
            <person name="Howarth C."/>
            <person name="Imamovic A."/>
            <person name="Ireland A."/>
            <person name="Larimer J."/>
            <person name="McCowan C."/>
            <person name="Murphy C."/>
            <person name="Pearson M."/>
            <person name="Poon T.W."/>
            <person name="Priest M."/>
            <person name="Roberts A."/>
            <person name="Saif S."/>
            <person name="Shea T."/>
            <person name="Sykes S."/>
            <person name="Wortman J."/>
            <person name="Nusbaum C."/>
            <person name="Birren B."/>
        </authorList>
    </citation>
    <scope>NUCLEOTIDE SEQUENCE [LARGE SCALE GENOMIC DNA]</scope>
    <source>
        <strain evidence="4">NJM9701</strain>
    </source>
</reference>
<feature type="domain" description="Bud22" evidence="3">
    <location>
        <begin position="144"/>
        <end position="329"/>
    </location>
</feature>
<dbReference type="Pfam" id="PF09073">
    <property type="entry name" value="BUD22"/>
    <property type="match status" value="1"/>
</dbReference>
<keyword evidence="1" id="KW-0175">Coiled coil</keyword>